<dbReference type="Pfam" id="PF08513">
    <property type="entry name" value="LisH"/>
    <property type="match status" value="1"/>
</dbReference>
<dbReference type="AlphaFoldDB" id="A0AAV7XZ28"/>
<organism evidence="2 3">
    <name type="scientific">Megalurothrips usitatus</name>
    <name type="common">bean blossom thrips</name>
    <dbReference type="NCBI Taxonomy" id="439358"/>
    <lineage>
        <taxon>Eukaryota</taxon>
        <taxon>Metazoa</taxon>
        <taxon>Ecdysozoa</taxon>
        <taxon>Arthropoda</taxon>
        <taxon>Hexapoda</taxon>
        <taxon>Insecta</taxon>
        <taxon>Pterygota</taxon>
        <taxon>Neoptera</taxon>
        <taxon>Paraneoptera</taxon>
        <taxon>Thysanoptera</taxon>
        <taxon>Terebrantia</taxon>
        <taxon>Thripoidea</taxon>
        <taxon>Thripidae</taxon>
        <taxon>Megalurothrips</taxon>
    </lineage>
</organism>
<dbReference type="GO" id="GO:0060271">
    <property type="term" value="P:cilium assembly"/>
    <property type="evidence" value="ECO:0007669"/>
    <property type="project" value="InterPro"/>
</dbReference>
<comment type="caution">
    <text evidence="2">The sequence shown here is derived from an EMBL/GenBank/DDBJ whole genome shotgun (WGS) entry which is preliminary data.</text>
</comment>
<dbReference type="InterPro" id="IPR006594">
    <property type="entry name" value="LisH"/>
</dbReference>
<evidence type="ECO:0000313" key="2">
    <source>
        <dbReference type="EMBL" id="KAJ1531627.1"/>
    </source>
</evidence>
<dbReference type="InterPro" id="IPR056327">
    <property type="entry name" value="ARMC9_CTLH-like_dom"/>
</dbReference>
<gene>
    <name evidence="2" type="ORF">ONE63_000299</name>
</gene>
<evidence type="ECO:0000259" key="1">
    <source>
        <dbReference type="Pfam" id="PF23138"/>
    </source>
</evidence>
<dbReference type="PROSITE" id="PS50896">
    <property type="entry name" value="LISH"/>
    <property type="match status" value="1"/>
</dbReference>
<sequence>MPRSCSDNFYLQLIYEYLLHMGLESTASILKEECKNCDYPVPEEICGVRRCDISSLLQRFDDEDEAGLLRCLNSSIPLQVRSSYEGKKMIADLLVYFSALSLLKDGSDQGNPWMKPLVHAPPGFQNCESRSATTLMPRAQSNHSHTSTNSETLERTERFKCCGQKVCTCDNAQPEILVRPKPSIYGESSHQRQPLHSCMHTLVEYLESECSNLRDDPYFISYFALPYTASPQQHYQYKHIFQGSWPKSLRRRFWDFLVHHRQAAGLPSMVRLLPPFEVLIPNVIQ</sequence>
<feature type="domain" description="ARMC9 CTLH-like" evidence="1">
    <location>
        <begin position="54"/>
        <end position="260"/>
    </location>
</feature>
<dbReference type="InterPro" id="IPR040369">
    <property type="entry name" value="ARMC9"/>
</dbReference>
<protein>
    <recommendedName>
        <fullName evidence="1">ARMC9 CTLH-like domain-containing protein</fullName>
    </recommendedName>
</protein>
<proteinExistence type="predicted"/>
<dbReference type="EMBL" id="JAPTSV010000001">
    <property type="protein sequence ID" value="KAJ1531627.1"/>
    <property type="molecule type" value="Genomic_DNA"/>
</dbReference>
<evidence type="ECO:0000313" key="3">
    <source>
        <dbReference type="Proteomes" id="UP001075354"/>
    </source>
</evidence>
<dbReference type="GO" id="GO:0097542">
    <property type="term" value="C:ciliary tip"/>
    <property type="evidence" value="ECO:0007669"/>
    <property type="project" value="TreeGrafter"/>
</dbReference>
<dbReference type="Pfam" id="PF23138">
    <property type="entry name" value="CTLH_Armc9"/>
    <property type="match status" value="1"/>
</dbReference>
<dbReference type="GO" id="GO:0005814">
    <property type="term" value="C:centriole"/>
    <property type="evidence" value="ECO:0007669"/>
    <property type="project" value="TreeGrafter"/>
</dbReference>
<dbReference type="PANTHER" id="PTHR14881:SF4">
    <property type="entry name" value="LISH DOMAIN-CONTAINING PROTEIN ARMC9"/>
    <property type="match status" value="1"/>
</dbReference>
<accession>A0AAV7XZ28</accession>
<dbReference type="GO" id="GO:0036064">
    <property type="term" value="C:ciliary basal body"/>
    <property type="evidence" value="ECO:0007669"/>
    <property type="project" value="InterPro"/>
</dbReference>
<name>A0AAV7XZ28_9NEOP</name>
<dbReference type="PANTHER" id="PTHR14881">
    <property type="entry name" value="LISH DOMAIN-CONTAINING PROTEIN ARMC9"/>
    <property type="match status" value="1"/>
</dbReference>
<keyword evidence="3" id="KW-1185">Reference proteome</keyword>
<dbReference type="Proteomes" id="UP001075354">
    <property type="component" value="Chromosome 1"/>
</dbReference>
<reference evidence="2" key="1">
    <citation type="submission" date="2022-12" db="EMBL/GenBank/DDBJ databases">
        <title>Chromosome-level genome assembly of the bean flower thrips Megalurothrips usitatus.</title>
        <authorList>
            <person name="Ma L."/>
            <person name="Liu Q."/>
            <person name="Li H."/>
            <person name="Cai W."/>
        </authorList>
    </citation>
    <scope>NUCLEOTIDE SEQUENCE</scope>
    <source>
        <strain evidence="2">Cailab_2022a</strain>
    </source>
</reference>